<feature type="transmembrane region" description="Helical" evidence="1">
    <location>
        <begin position="419"/>
        <end position="439"/>
    </location>
</feature>
<dbReference type="Proteomes" id="UP000326287">
    <property type="component" value="Chromosome"/>
</dbReference>
<dbReference type="AlphaFoldDB" id="A0A5P9NPY4"/>
<feature type="transmembrane region" description="Helical" evidence="1">
    <location>
        <begin position="133"/>
        <end position="155"/>
    </location>
</feature>
<protein>
    <submittedName>
        <fullName evidence="2">PepSY domain-containing protein</fullName>
    </submittedName>
</protein>
<sequence>MQLNPELVKRSLDAHSAIGLVAGVLMYFICLTGTLAALAEGFERWEQPAIPEFQRMEPAAIEKAMNTFRSEVDEQPESLWVVLPTEQIPRTHVAGSDKEFWTDAGGNLLAPPTENWTHMLRELHLSLHLPRNIGLVVVSAAGAMLVALIISGLFAHPRLFKDAFKLRLGGSRRLEQADIHNRLSVWGLPFHLMIAVTGAFYGLVGIMVYSAAAAWYDGDADAMFDAVYGADPVIEAPLVPLQPIRAMAQLEQHHPDADPIYIVAHKVGTEAQFMEIAATQPGRLAYSEIYRFDVQGNYLGDQGLTSGPGGRQFLYSLYRIHFGYFGGWPTRIAWLALGLMLTIVSVTGVNIWLAKRGIDDWIPRAWTTFVWGAPLALAASAAGAVLLAIPALPLFLAVLVVAVLTACRGTGVSTLASELQWCTAAVLIVLAVAHLALHAPGENGAYLWAMNGGVFAAGLVMAALAYLGGRQSVRRTTTHL</sequence>
<feature type="transmembrane region" description="Helical" evidence="1">
    <location>
        <begin position="12"/>
        <end position="38"/>
    </location>
</feature>
<feature type="transmembrane region" description="Helical" evidence="1">
    <location>
        <begin position="388"/>
        <end position="407"/>
    </location>
</feature>
<keyword evidence="3" id="KW-1185">Reference proteome</keyword>
<keyword evidence="1" id="KW-1133">Transmembrane helix</keyword>
<evidence type="ECO:0000313" key="2">
    <source>
        <dbReference type="EMBL" id="QFU77354.1"/>
    </source>
</evidence>
<accession>A0A5P9NPY4</accession>
<dbReference type="OrthoDB" id="9776609at2"/>
<feature type="transmembrane region" description="Helical" evidence="1">
    <location>
        <begin position="332"/>
        <end position="353"/>
    </location>
</feature>
<gene>
    <name evidence="2" type="ORF">EY643_17730</name>
</gene>
<keyword evidence="1" id="KW-0812">Transmembrane</keyword>
<name>A0A5P9NPY4_9GAMM</name>
<dbReference type="EMBL" id="CP036422">
    <property type="protein sequence ID" value="QFU77354.1"/>
    <property type="molecule type" value="Genomic_DNA"/>
</dbReference>
<dbReference type="PANTHER" id="PTHR34219">
    <property type="entry name" value="IRON-REGULATED INNER MEMBRANE PROTEIN-RELATED"/>
    <property type="match status" value="1"/>
</dbReference>
<keyword evidence="1" id="KW-0472">Membrane</keyword>
<feature type="transmembrane region" description="Helical" evidence="1">
    <location>
        <begin position="445"/>
        <end position="467"/>
    </location>
</feature>
<dbReference type="Pfam" id="PF03929">
    <property type="entry name" value="PepSY_TM"/>
    <property type="match status" value="1"/>
</dbReference>
<dbReference type="RefSeq" id="WP_153240500.1">
    <property type="nucleotide sequence ID" value="NZ_CP036422.1"/>
</dbReference>
<proteinExistence type="predicted"/>
<reference evidence="2 3" key="1">
    <citation type="submission" date="2019-02" db="EMBL/GenBank/DDBJ databases">
        <authorList>
            <person name="Li S.-H."/>
        </authorList>
    </citation>
    <scope>NUCLEOTIDE SEQUENCE [LARGE SCALE GENOMIC DNA]</scope>
    <source>
        <strain evidence="2 3">IMCC14385</strain>
    </source>
</reference>
<evidence type="ECO:0000313" key="3">
    <source>
        <dbReference type="Proteomes" id="UP000326287"/>
    </source>
</evidence>
<dbReference type="PANTHER" id="PTHR34219:SF4">
    <property type="entry name" value="PEPSY DOMAIN-CONTAINING PROTEIN"/>
    <property type="match status" value="1"/>
</dbReference>
<dbReference type="KEGG" id="halc:EY643_17730"/>
<evidence type="ECO:0000256" key="1">
    <source>
        <dbReference type="SAM" id="Phobius"/>
    </source>
</evidence>
<organism evidence="2 3">
    <name type="scientific">Halioglobus maricola</name>
    <dbReference type="NCBI Taxonomy" id="2601894"/>
    <lineage>
        <taxon>Bacteria</taxon>
        <taxon>Pseudomonadati</taxon>
        <taxon>Pseudomonadota</taxon>
        <taxon>Gammaproteobacteria</taxon>
        <taxon>Cellvibrionales</taxon>
        <taxon>Halieaceae</taxon>
        <taxon>Halioglobus</taxon>
    </lineage>
</organism>
<dbReference type="InterPro" id="IPR005625">
    <property type="entry name" value="PepSY-ass_TM"/>
</dbReference>
<feature type="transmembrane region" description="Helical" evidence="1">
    <location>
        <begin position="192"/>
        <end position="216"/>
    </location>
</feature>